<gene>
    <name evidence="1" type="ORF">AW10_01529</name>
</gene>
<evidence type="ECO:0000313" key="2">
    <source>
        <dbReference type="Proteomes" id="UP000021816"/>
    </source>
</evidence>
<accession>A0A011NZY7</accession>
<name>A0A011NZY7_9PROT</name>
<protein>
    <submittedName>
        <fullName evidence="1">Uncharacterized protein</fullName>
    </submittedName>
</protein>
<proteinExistence type="predicted"/>
<dbReference type="AlphaFoldDB" id="A0A011NZY7"/>
<reference evidence="1 2" key="1">
    <citation type="submission" date="2014-02" db="EMBL/GenBank/DDBJ databases">
        <title>Expanding our view of genomic diversity in Candidatus Accumulibacter clades.</title>
        <authorList>
            <person name="Skennerton C.T."/>
            <person name="Barr J.J."/>
            <person name="Slater F.R."/>
            <person name="Bond P.L."/>
            <person name="Tyson G.W."/>
        </authorList>
    </citation>
    <scope>NUCLEOTIDE SEQUENCE [LARGE SCALE GENOMIC DNA]</scope>
    <source>
        <strain evidence="2">BA-92</strain>
    </source>
</reference>
<comment type="caution">
    <text evidence="1">The sequence shown here is derived from an EMBL/GenBank/DDBJ whole genome shotgun (WGS) entry which is preliminary data.</text>
</comment>
<sequence>MGSVSTESFDEFLDSLKAAGIEISNERELRERLAEAQRWRFAFATLAANGHQLGIRFQDASSGVNDADIHRAFARFEFPAKLENSFAASLRAAH</sequence>
<evidence type="ECO:0000313" key="1">
    <source>
        <dbReference type="EMBL" id="EXI80916.1"/>
    </source>
</evidence>
<organism evidence="1 2">
    <name type="scientific">Candidatus Accumulibacter appositus</name>
    <dbReference type="NCBI Taxonomy" id="1454003"/>
    <lineage>
        <taxon>Bacteria</taxon>
        <taxon>Pseudomonadati</taxon>
        <taxon>Pseudomonadota</taxon>
        <taxon>Betaproteobacteria</taxon>
        <taxon>Candidatus Accumulibacter</taxon>
    </lineage>
</organism>
<dbReference type="Proteomes" id="UP000021816">
    <property type="component" value="Unassembled WGS sequence"/>
</dbReference>
<dbReference type="EMBL" id="JEMX01000028">
    <property type="protein sequence ID" value="EXI80916.1"/>
    <property type="molecule type" value="Genomic_DNA"/>
</dbReference>
<dbReference type="PATRIC" id="fig|1454003.3.peg.1577"/>